<dbReference type="GO" id="GO:0016036">
    <property type="term" value="P:cellular response to phosphate starvation"/>
    <property type="evidence" value="ECO:0007669"/>
    <property type="project" value="TreeGrafter"/>
</dbReference>
<dbReference type="SMART" id="SM00387">
    <property type="entry name" value="HATPase_c"/>
    <property type="match status" value="1"/>
</dbReference>
<dbReference type="Pfam" id="PF02518">
    <property type="entry name" value="HATPase_c"/>
    <property type="match status" value="1"/>
</dbReference>
<dbReference type="Gene3D" id="3.30.565.10">
    <property type="entry name" value="Histidine kinase-like ATPase, C-terminal domain"/>
    <property type="match status" value="1"/>
</dbReference>
<evidence type="ECO:0000256" key="1">
    <source>
        <dbReference type="ARBA" id="ARBA00000085"/>
    </source>
</evidence>
<evidence type="ECO:0000313" key="13">
    <source>
        <dbReference type="EMBL" id="QCP36994.1"/>
    </source>
</evidence>
<evidence type="ECO:0000256" key="6">
    <source>
        <dbReference type="ARBA" id="ARBA00022692"/>
    </source>
</evidence>
<dbReference type="InterPro" id="IPR004358">
    <property type="entry name" value="Sig_transdc_His_kin-like_C"/>
</dbReference>
<feature type="transmembrane region" description="Helical" evidence="11">
    <location>
        <begin position="35"/>
        <end position="54"/>
    </location>
</feature>
<sequence length="335" mass="39246">MNVRAFLKDKLLFFALQLFFLAFLVWMLHLFHATVFAIIYLLCLYLILLALALGNEYFKKRNFYETVSRSMDALDKKFMLSELLDRPGFIEGDLFYDCLTECNKSMCDEISEYKVSAQDYREYVEMWIHEVKTPIAASRLMIENNPSQVTKDINDELEEVEYYLEQALYYSRSNGVEKDYIVKRMNLNKMVQDVIKKNSKVLIQSKVKISLEHLDFDVYTDEKWMEFIIKQIVINSVKYRKEDPHIWFRAEEDRDHVTFLIVDNGIGISSKDLPKVMEKGYTGTTGRKYAKSTGMGLYLCRKLADKLGIGISIRSIEGEGTQIKIEFPKNSFVHM</sequence>
<keyword evidence="4" id="KW-1003">Cell membrane</keyword>
<dbReference type="PROSITE" id="PS50109">
    <property type="entry name" value="HIS_KIN"/>
    <property type="match status" value="1"/>
</dbReference>
<comment type="catalytic activity">
    <reaction evidence="1">
        <text>ATP + protein L-histidine = ADP + protein N-phospho-L-histidine.</text>
        <dbReference type="EC" id="2.7.13.3"/>
    </reaction>
</comment>
<evidence type="ECO:0000256" key="9">
    <source>
        <dbReference type="ARBA" id="ARBA00023012"/>
    </source>
</evidence>
<dbReference type="GO" id="GO:0004721">
    <property type="term" value="F:phosphoprotein phosphatase activity"/>
    <property type="evidence" value="ECO:0007669"/>
    <property type="project" value="TreeGrafter"/>
</dbReference>
<dbReference type="EC" id="2.7.13.3" evidence="3"/>
<keyword evidence="9" id="KW-0902">Two-component regulatory system</keyword>
<keyword evidence="8 11" id="KW-1133">Transmembrane helix</keyword>
<keyword evidence="7 13" id="KW-0418">Kinase</keyword>
<keyword evidence="5" id="KW-0808">Transferase</keyword>
<dbReference type="InterPro" id="IPR003594">
    <property type="entry name" value="HATPase_dom"/>
</dbReference>
<dbReference type="RefSeq" id="WP_137330140.1">
    <property type="nucleotide sequence ID" value="NZ_CP040058.1"/>
</dbReference>
<dbReference type="PANTHER" id="PTHR45453:SF2">
    <property type="entry name" value="HISTIDINE KINASE"/>
    <property type="match status" value="1"/>
</dbReference>
<evidence type="ECO:0000256" key="3">
    <source>
        <dbReference type="ARBA" id="ARBA00012438"/>
    </source>
</evidence>
<evidence type="ECO:0000256" key="8">
    <source>
        <dbReference type="ARBA" id="ARBA00022989"/>
    </source>
</evidence>
<dbReference type="InterPro" id="IPR005467">
    <property type="entry name" value="His_kinase_dom"/>
</dbReference>
<dbReference type="InterPro" id="IPR036890">
    <property type="entry name" value="HATPase_C_sf"/>
</dbReference>
<dbReference type="Proteomes" id="UP000298653">
    <property type="component" value="Chromosome"/>
</dbReference>
<evidence type="ECO:0000313" key="14">
    <source>
        <dbReference type="Proteomes" id="UP000298653"/>
    </source>
</evidence>
<evidence type="ECO:0000256" key="11">
    <source>
        <dbReference type="SAM" id="Phobius"/>
    </source>
</evidence>
<dbReference type="KEGG" id="arf:AR1Y2_3540"/>
<dbReference type="PANTHER" id="PTHR45453">
    <property type="entry name" value="PHOSPHATE REGULON SENSOR PROTEIN PHOR"/>
    <property type="match status" value="1"/>
</dbReference>
<dbReference type="EMBL" id="CP040058">
    <property type="protein sequence ID" value="QCP36994.1"/>
    <property type="molecule type" value="Genomic_DNA"/>
</dbReference>
<dbReference type="GO" id="GO:0005886">
    <property type="term" value="C:plasma membrane"/>
    <property type="evidence" value="ECO:0007669"/>
    <property type="project" value="UniProtKB-SubCell"/>
</dbReference>
<comment type="subcellular location">
    <subcellularLocation>
        <location evidence="2">Cell membrane</location>
        <topology evidence="2">Multi-pass membrane protein</topology>
    </subcellularLocation>
</comment>
<accession>A0A4P8ILN7</accession>
<protein>
    <recommendedName>
        <fullName evidence="3">histidine kinase</fullName>
        <ecNumber evidence="3">2.7.13.3</ecNumber>
    </recommendedName>
</protein>
<evidence type="ECO:0000256" key="4">
    <source>
        <dbReference type="ARBA" id="ARBA00022475"/>
    </source>
</evidence>
<feature type="domain" description="Histidine kinase" evidence="12">
    <location>
        <begin position="126"/>
        <end position="331"/>
    </location>
</feature>
<evidence type="ECO:0000256" key="7">
    <source>
        <dbReference type="ARBA" id="ARBA00022777"/>
    </source>
</evidence>
<keyword evidence="14" id="KW-1185">Reference proteome</keyword>
<keyword evidence="6 11" id="KW-0812">Transmembrane</keyword>
<evidence type="ECO:0000256" key="2">
    <source>
        <dbReference type="ARBA" id="ARBA00004651"/>
    </source>
</evidence>
<name>A0A4P8ILN7_9FIRM</name>
<evidence type="ECO:0000259" key="12">
    <source>
        <dbReference type="PROSITE" id="PS50109"/>
    </source>
</evidence>
<dbReference type="GO" id="GO:0000155">
    <property type="term" value="F:phosphorelay sensor kinase activity"/>
    <property type="evidence" value="ECO:0007669"/>
    <property type="project" value="TreeGrafter"/>
</dbReference>
<organism evidence="13 14">
    <name type="scientific">Anaerostipes rhamnosivorans</name>
    <dbReference type="NCBI Taxonomy" id="1229621"/>
    <lineage>
        <taxon>Bacteria</taxon>
        <taxon>Bacillati</taxon>
        <taxon>Bacillota</taxon>
        <taxon>Clostridia</taxon>
        <taxon>Lachnospirales</taxon>
        <taxon>Lachnospiraceae</taxon>
        <taxon>Anaerostipes</taxon>
    </lineage>
</organism>
<proteinExistence type="predicted"/>
<feature type="transmembrane region" description="Helical" evidence="11">
    <location>
        <begin position="12"/>
        <end position="29"/>
    </location>
</feature>
<keyword evidence="10 11" id="KW-0472">Membrane</keyword>
<dbReference type="InterPro" id="IPR050351">
    <property type="entry name" value="BphY/WalK/GraS-like"/>
</dbReference>
<reference evidence="13 14" key="1">
    <citation type="submission" date="2019-05" db="EMBL/GenBank/DDBJ databases">
        <title>Complete genome sequencing of Anaerostipes rhamnosivorans.</title>
        <authorList>
            <person name="Bui T.P.N."/>
            <person name="de Vos W.M."/>
        </authorList>
    </citation>
    <scope>NUCLEOTIDE SEQUENCE [LARGE SCALE GENOMIC DNA]</scope>
    <source>
        <strain evidence="13 14">1y2</strain>
    </source>
</reference>
<gene>
    <name evidence="13" type="ORF">AR1Y2_3540</name>
</gene>
<dbReference type="OrthoDB" id="9780487at2"/>
<dbReference type="SUPFAM" id="SSF55874">
    <property type="entry name" value="ATPase domain of HSP90 chaperone/DNA topoisomerase II/histidine kinase"/>
    <property type="match status" value="1"/>
</dbReference>
<evidence type="ECO:0000256" key="10">
    <source>
        <dbReference type="ARBA" id="ARBA00023136"/>
    </source>
</evidence>
<dbReference type="PRINTS" id="PR00344">
    <property type="entry name" value="BCTRLSENSOR"/>
</dbReference>
<evidence type="ECO:0000256" key="5">
    <source>
        <dbReference type="ARBA" id="ARBA00022679"/>
    </source>
</evidence>
<dbReference type="AlphaFoldDB" id="A0A4P8ILN7"/>